<keyword evidence="2" id="KW-0677">Repeat</keyword>
<evidence type="ECO:0000313" key="8">
    <source>
        <dbReference type="EMBL" id="CAC5408974.1"/>
    </source>
</evidence>
<dbReference type="PANTHER" id="PTHR19325">
    <property type="entry name" value="COMPLEMENT COMPONENT-RELATED SUSHI DOMAIN-CONTAINING"/>
    <property type="match status" value="1"/>
</dbReference>
<accession>A0A6J8DP87</accession>
<feature type="signal peptide" evidence="6">
    <location>
        <begin position="1"/>
        <end position="25"/>
    </location>
</feature>
<dbReference type="InterPro" id="IPR035976">
    <property type="entry name" value="Sushi/SCR/CCP_sf"/>
</dbReference>
<organism evidence="8 9">
    <name type="scientific">Mytilus coruscus</name>
    <name type="common">Sea mussel</name>
    <dbReference type="NCBI Taxonomy" id="42192"/>
    <lineage>
        <taxon>Eukaryota</taxon>
        <taxon>Metazoa</taxon>
        <taxon>Spiralia</taxon>
        <taxon>Lophotrochozoa</taxon>
        <taxon>Mollusca</taxon>
        <taxon>Bivalvia</taxon>
        <taxon>Autobranchia</taxon>
        <taxon>Pteriomorphia</taxon>
        <taxon>Mytilida</taxon>
        <taxon>Mytiloidea</taxon>
        <taxon>Mytilidae</taxon>
        <taxon>Mytilinae</taxon>
        <taxon>Mytilus</taxon>
    </lineage>
</organism>
<name>A0A6J8DP87_MYTCO</name>
<keyword evidence="3 5" id="KW-1015">Disulfide bond</keyword>
<dbReference type="PROSITE" id="PS50923">
    <property type="entry name" value="SUSHI"/>
    <property type="match status" value="3"/>
</dbReference>
<feature type="chain" id="PRO_5027017437" evidence="6">
    <location>
        <begin position="26"/>
        <end position="429"/>
    </location>
</feature>
<keyword evidence="6" id="KW-0732">Signal</keyword>
<keyword evidence="4" id="KW-0325">Glycoprotein</keyword>
<dbReference type="Gene3D" id="2.10.70.10">
    <property type="entry name" value="Complement Module, domain 1"/>
    <property type="match status" value="3"/>
</dbReference>
<dbReference type="Pfam" id="PF00084">
    <property type="entry name" value="Sushi"/>
    <property type="match status" value="3"/>
</dbReference>
<evidence type="ECO:0000256" key="6">
    <source>
        <dbReference type="SAM" id="SignalP"/>
    </source>
</evidence>
<feature type="disulfide bond" evidence="5">
    <location>
        <begin position="400"/>
        <end position="427"/>
    </location>
</feature>
<dbReference type="Proteomes" id="UP000507470">
    <property type="component" value="Unassembled WGS sequence"/>
</dbReference>
<dbReference type="SMART" id="SM00032">
    <property type="entry name" value="CCP"/>
    <property type="match status" value="3"/>
</dbReference>
<keyword evidence="1 5" id="KW-0768">Sushi</keyword>
<comment type="caution">
    <text evidence="5">Lacks conserved residue(s) required for the propagation of feature annotation.</text>
</comment>
<feature type="domain" description="Sushi" evidence="7">
    <location>
        <begin position="311"/>
        <end position="370"/>
    </location>
</feature>
<proteinExistence type="predicted"/>
<protein>
    <submittedName>
        <fullName evidence="8">CSMD</fullName>
    </submittedName>
</protein>
<evidence type="ECO:0000256" key="3">
    <source>
        <dbReference type="ARBA" id="ARBA00023157"/>
    </source>
</evidence>
<dbReference type="AlphaFoldDB" id="A0A6J8DP87"/>
<dbReference type="SUPFAM" id="SSF57535">
    <property type="entry name" value="Complement control module/SCR domain"/>
    <property type="match status" value="3"/>
</dbReference>
<dbReference type="PANTHER" id="PTHR19325:SF575">
    <property type="entry name" value="LOCOMOTION-RELATED PROTEIN HIKARU GENKI"/>
    <property type="match status" value="1"/>
</dbReference>
<dbReference type="CDD" id="cd00033">
    <property type="entry name" value="CCP"/>
    <property type="match status" value="3"/>
</dbReference>
<evidence type="ECO:0000256" key="5">
    <source>
        <dbReference type="PROSITE-ProRule" id="PRU00302"/>
    </source>
</evidence>
<gene>
    <name evidence="8" type="ORF">MCOR_42310</name>
</gene>
<keyword evidence="9" id="KW-1185">Reference proteome</keyword>
<dbReference type="InterPro" id="IPR050350">
    <property type="entry name" value="Compl-Cell_Adhes-Reg"/>
</dbReference>
<feature type="domain" description="Sushi" evidence="7">
    <location>
        <begin position="371"/>
        <end position="429"/>
    </location>
</feature>
<evidence type="ECO:0000259" key="7">
    <source>
        <dbReference type="PROSITE" id="PS50923"/>
    </source>
</evidence>
<dbReference type="InterPro" id="IPR000436">
    <property type="entry name" value="Sushi_SCR_CCP_dom"/>
</dbReference>
<reference evidence="8 9" key="1">
    <citation type="submission" date="2020-06" db="EMBL/GenBank/DDBJ databases">
        <authorList>
            <person name="Li R."/>
            <person name="Bekaert M."/>
        </authorList>
    </citation>
    <scope>NUCLEOTIDE SEQUENCE [LARGE SCALE GENOMIC DNA]</scope>
    <source>
        <strain evidence="9">wild</strain>
    </source>
</reference>
<evidence type="ECO:0000313" key="9">
    <source>
        <dbReference type="Proteomes" id="UP000507470"/>
    </source>
</evidence>
<dbReference type="EMBL" id="CACVKT020007616">
    <property type="protein sequence ID" value="CAC5408974.1"/>
    <property type="molecule type" value="Genomic_DNA"/>
</dbReference>
<feature type="domain" description="Sushi" evidence="7">
    <location>
        <begin position="193"/>
        <end position="259"/>
    </location>
</feature>
<evidence type="ECO:0000256" key="4">
    <source>
        <dbReference type="ARBA" id="ARBA00023180"/>
    </source>
</evidence>
<sequence>MFAEKFLFVLAVAVQILIFSKKTDAACSLPTELKDGQWKYTYTDVQNTEKTTTVTFGTTTISSGISFNALGTTIDEWNCISSLQISNTVTVAAFRSTKHYSDFNSGSRWLYMCMKFTKVANDLFYFYLLSDVDTTIFPAERIYNPLVQPNQDGDVCSTFCSYADPKPKIRTLKKEGTSSVLPDDASLCEPCGNSCEKAPILCTVSETVPFATGPTDGSYNYLDKITYSCYTGYEVQSGNLERTCQDDGSWSGNPPVCAPIVCMVPETVEFATGTTKTITSIYSCNTGYEVQSFSKCQDDKTTVLRFVVFPIVCMVPETVEFATGPTDGSYNYLDMITYSCNTGYEVQSGNLERSCQDDKTWSGSPPVCVPVSCPDPGNGQFTEELTYSSYCFTDTITYSCIQGYKVQSGDLIRSCQADGTWVEILQCVK</sequence>
<dbReference type="OrthoDB" id="6162742at2759"/>
<evidence type="ECO:0000256" key="2">
    <source>
        <dbReference type="ARBA" id="ARBA00022737"/>
    </source>
</evidence>
<evidence type="ECO:0000256" key="1">
    <source>
        <dbReference type="ARBA" id="ARBA00022659"/>
    </source>
</evidence>